<dbReference type="Proteomes" id="UP001314903">
    <property type="component" value="Unassembled WGS sequence"/>
</dbReference>
<dbReference type="SUPFAM" id="SSF55486">
    <property type="entry name" value="Metalloproteases ('zincins'), catalytic domain"/>
    <property type="match status" value="1"/>
</dbReference>
<protein>
    <recommendedName>
        <fullName evidence="9">Endoribonuclease YbeY</fullName>
        <ecNumber evidence="9">3.1.-.-</ecNumber>
    </recommendedName>
</protein>
<evidence type="ECO:0000256" key="1">
    <source>
        <dbReference type="ARBA" id="ARBA00010875"/>
    </source>
</evidence>
<keyword evidence="11" id="KW-1185">Reference proteome</keyword>
<dbReference type="InterPro" id="IPR023091">
    <property type="entry name" value="MetalPrtase_cat_dom_sf_prd"/>
</dbReference>
<comment type="similarity">
    <text evidence="1 9">Belongs to the endoribonuclease YbeY family.</text>
</comment>
<keyword evidence="2 9" id="KW-0690">Ribosome biogenesis</keyword>
<keyword evidence="6 9" id="KW-0255">Endonuclease</keyword>
<keyword evidence="5 9" id="KW-0479">Metal-binding</keyword>
<comment type="function">
    <text evidence="9">Single strand-specific metallo-endoribonuclease involved in late-stage 70S ribosome quality control and in maturation of the 3' terminus of the 16S rRNA.</text>
</comment>
<dbReference type="HAMAP" id="MF_00009">
    <property type="entry name" value="Endoribonucl_YbeY"/>
    <property type="match status" value="1"/>
</dbReference>
<feature type="binding site" evidence="9">
    <location>
        <position position="133"/>
    </location>
    <ligand>
        <name>Zn(2+)</name>
        <dbReference type="ChEBI" id="CHEBI:29105"/>
        <note>catalytic</note>
    </ligand>
</feature>
<feature type="binding site" evidence="9">
    <location>
        <position position="123"/>
    </location>
    <ligand>
        <name>Zn(2+)</name>
        <dbReference type="ChEBI" id="CHEBI:29105"/>
        <note>catalytic</note>
    </ligand>
</feature>
<comment type="caution">
    <text evidence="10">The sequence shown here is derived from an EMBL/GenBank/DDBJ whole genome shotgun (WGS) entry which is preliminary data.</text>
</comment>
<dbReference type="PANTHER" id="PTHR46986">
    <property type="entry name" value="ENDORIBONUCLEASE YBEY, CHLOROPLASTIC"/>
    <property type="match status" value="1"/>
</dbReference>
<evidence type="ECO:0000256" key="7">
    <source>
        <dbReference type="ARBA" id="ARBA00022801"/>
    </source>
</evidence>
<evidence type="ECO:0000313" key="10">
    <source>
        <dbReference type="EMBL" id="MBP2026344.1"/>
    </source>
</evidence>
<evidence type="ECO:0000256" key="4">
    <source>
        <dbReference type="ARBA" id="ARBA00022722"/>
    </source>
</evidence>
<keyword evidence="9" id="KW-0963">Cytoplasm</keyword>
<evidence type="ECO:0000256" key="5">
    <source>
        <dbReference type="ARBA" id="ARBA00022723"/>
    </source>
</evidence>
<evidence type="ECO:0000256" key="9">
    <source>
        <dbReference type="HAMAP-Rule" id="MF_00009"/>
    </source>
</evidence>
<accession>A0ABS4KI98</accession>
<feature type="binding site" evidence="9">
    <location>
        <position position="127"/>
    </location>
    <ligand>
        <name>Zn(2+)</name>
        <dbReference type="ChEBI" id="CHEBI:29105"/>
        <note>catalytic</note>
    </ligand>
</feature>
<evidence type="ECO:0000256" key="8">
    <source>
        <dbReference type="ARBA" id="ARBA00022833"/>
    </source>
</evidence>
<keyword evidence="8 9" id="KW-0862">Zinc</keyword>
<dbReference type="Pfam" id="PF02130">
    <property type="entry name" value="YbeY"/>
    <property type="match status" value="1"/>
</dbReference>
<sequence length="157" mass="18379">MNLIMEDLQDRFSLDDITLDTLEKVIQHSLEEEEINYEVEVSLTLVDNLEIKELNNKFRGMDKSTDVLSFPMYEKHELKEMKTKNNIGEILIGDIVLSLEKASEQAEEYGHSFEREISFLICHSMFHLLGYDHDTEENEKVMRIKEEKVLKGLGIVR</sequence>
<keyword evidence="7 9" id="KW-0378">Hydrolase</keyword>
<evidence type="ECO:0000256" key="2">
    <source>
        <dbReference type="ARBA" id="ARBA00022517"/>
    </source>
</evidence>
<evidence type="ECO:0000256" key="3">
    <source>
        <dbReference type="ARBA" id="ARBA00022552"/>
    </source>
</evidence>
<gene>
    <name evidence="9" type="primary">ybeY</name>
    <name evidence="10" type="ORF">J2Z35_000133</name>
</gene>
<dbReference type="NCBIfam" id="TIGR00043">
    <property type="entry name" value="rRNA maturation RNase YbeY"/>
    <property type="match status" value="1"/>
</dbReference>
<dbReference type="Gene3D" id="3.40.390.30">
    <property type="entry name" value="Metalloproteases ('zincins'), catalytic domain"/>
    <property type="match status" value="1"/>
</dbReference>
<keyword evidence="4 9" id="KW-0540">Nuclease</keyword>
<comment type="subcellular location">
    <subcellularLocation>
        <location evidence="9">Cytoplasm</location>
    </subcellularLocation>
</comment>
<comment type="cofactor">
    <cofactor evidence="9">
        <name>Zn(2+)</name>
        <dbReference type="ChEBI" id="CHEBI:29105"/>
    </cofactor>
    <text evidence="9">Binds 1 zinc ion.</text>
</comment>
<reference evidence="10 11" key="1">
    <citation type="submission" date="2021-03" db="EMBL/GenBank/DDBJ databases">
        <title>Genomic Encyclopedia of Type Strains, Phase IV (KMG-IV): sequencing the most valuable type-strain genomes for metagenomic binning, comparative biology and taxonomic classification.</title>
        <authorList>
            <person name="Goeker M."/>
        </authorList>
    </citation>
    <scope>NUCLEOTIDE SEQUENCE [LARGE SCALE GENOMIC DNA]</scope>
    <source>
        <strain evidence="10 11">DSM 27512</strain>
    </source>
</reference>
<evidence type="ECO:0000313" key="11">
    <source>
        <dbReference type="Proteomes" id="UP001314903"/>
    </source>
</evidence>
<proteinExistence type="inferred from homology"/>
<dbReference type="EMBL" id="JAGGLI010000001">
    <property type="protein sequence ID" value="MBP2026344.1"/>
    <property type="molecule type" value="Genomic_DNA"/>
</dbReference>
<keyword evidence="3 9" id="KW-0698">rRNA processing</keyword>
<dbReference type="InterPro" id="IPR002036">
    <property type="entry name" value="YbeY"/>
</dbReference>
<dbReference type="PANTHER" id="PTHR46986:SF1">
    <property type="entry name" value="ENDORIBONUCLEASE YBEY, CHLOROPLASTIC"/>
    <property type="match status" value="1"/>
</dbReference>
<evidence type="ECO:0000256" key="6">
    <source>
        <dbReference type="ARBA" id="ARBA00022759"/>
    </source>
</evidence>
<organism evidence="10 11">
    <name type="scientific">Acetoanaerobium pronyense</name>
    <dbReference type="NCBI Taxonomy" id="1482736"/>
    <lineage>
        <taxon>Bacteria</taxon>
        <taxon>Bacillati</taxon>
        <taxon>Bacillota</taxon>
        <taxon>Clostridia</taxon>
        <taxon>Peptostreptococcales</taxon>
        <taxon>Filifactoraceae</taxon>
        <taxon>Acetoanaerobium</taxon>
    </lineage>
</organism>
<dbReference type="RefSeq" id="WP_209658295.1">
    <property type="nucleotide sequence ID" value="NZ_JAGGLI010000001.1"/>
</dbReference>
<name>A0ABS4KI98_9FIRM</name>
<dbReference type="EC" id="3.1.-.-" evidence="9"/>